<proteinExistence type="predicted"/>
<dbReference type="Proteomes" id="UP000075515">
    <property type="component" value="Unassembled WGS sequence"/>
</dbReference>
<dbReference type="EMBL" id="JEMC01002239">
    <property type="protein sequence ID" value="KYF89459.1"/>
    <property type="molecule type" value="Genomic_DNA"/>
</dbReference>
<organism evidence="2 3">
    <name type="scientific">Sorangium cellulosum</name>
    <name type="common">Polyangium cellulosum</name>
    <dbReference type="NCBI Taxonomy" id="56"/>
    <lineage>
        <taxon>Bacteria</taxon>
        <taxon>Pseudomonadati</taxon>
        <taxon>Myxococcota</taxon>
        <taxon>Polyangia</taxon>
        <taxon>Polyangiales</taxon>
        <taxon>Polyangiaceae</taxon>
        <taxon>Sorangium</taxon>
    </lineage>
</organism>
<evidence type="ECO:0000313" key="3">
    <source>
        <dbReference type="Proteomes" id="UP000075515"/>
    </source>
</evidence>
<gene>
    <name evidence="2" type="ORF">BE18_13960</name>
</gene>
<reference evidence="2 3" key="1">
    <citation type="submission" date="2014-02" db="EMBL/GenBank/DDBJ databases">
        <title>The small core and large imbalanced accessory genome model reveals a collaborative survival strategy of Sorangium cellulosum strains in nature.</title>
        <authorList>
            <person name="Han K."/>
            <person name="Peng R."/>
            <person name="Blom J."/>
            <person name="Li Y.-Z."/>
        </authorList>
    </citation>
    <scope>NUCLEOTIDE SEQUENCE [LARGE SCALE GENOMIC DNA]</scope>
    <source>
        <strain evidence="2 3">So0149</strain>
    </source>
</reference>
<evidence type="ECO:0000256" key="1">
    <source>
        <dbReference type="SAM" id="MobiDB-lite"/>
    </source>
</evidence>
<dbReference type="AlphaFoldDB" id="A0A150SAI4"/>
<comment type="caution">
    <text evidence="2">The sequence shown here is derived from an EMBL/GenBank/DDBJ whole genome shotgun (WGS) entry which is preliminary data.</text>
</comment>
<protein>
    <submittedName>
        <fullName evidence="2">Uncharacterized protein</fullName>
    </submittedName>
</protein>
<name>A0A150SAI4_SORCE</name>
<accession>A0A150SAI4</accession>
<sequence length="93" mass="9922">MPTVAIRGTGSPRQPAEHVDRALTESPSRAREQPADAGIPFLMARHISTNPAAYHDLDRDSGSRTTISAIRARRLALESACVTGRTTRGDGGL</sequence>
<evidence type="ECO:0000313" key="2">
    <source>
        <dbReference type="EMBL" id="KYF89459.1"/>
    </source>
</evidence>
<feature type="compositionally biased region" description="Basic and acidic residues" evidence="1">
    <location>
        <begin position="15"/>
        <end position="34"/>
    </location>
</feature>
<feature type="region of interest" description="Disordered" evidence="1">
    <location>
        <begin position="1"/>
        <end position="34"/>
    </location>
</feature>